<dbReference type="EMBL" id="MT631435">
    <property type="protein sequence ID" value="QNO50452.1"/>
    <property type="molecule type" value="Genomic_DNA"/>
</dbReference>
<gene>
    <name evidence="2" type="ORF">BPCBKEJI_00030</name>
</gene>
<proteinExistence type="predicted"/>
<evidence type="ECO:0000256" key="1">
    <source>
        <dbReference type="SAM" id="Phobius"/>
    </source>
</evidence>
<dbReference type="AlphaFoldDB" id="A0A7G9YR18"/>
<keyword evidence="1" id="KW-1133">Transmembrane helix</keyword>
<protein>
    <submittedName>
        <fullName evidence="2">Uncharacterized protein</fullName>
    </submittedName>
</protein>
<organism evidence="2">
    <name type="scientific">Candidatus Methanogaster sp. ANME-2c ERB4</name>
    <dbReference type="NCBI Taxonomy" id="2759911"/>
    <lineage>
        <taxon>Archaea</taxon>
        <taxon>Methanobacteriati</taxon>
        <taxon>Methanobacteriota</taxon>
        <taxon>Stenosarchaea group</taxon>
        <taxon>Methanomicrobia</taxon>
        <taxon>Methanosarcinales</taxon>
        <taxon>ANME-2 cluster</taxon>
        <taxon>Candidatus Methanogasteraceae</taxon>
        <taxon>Candidatus Methanogaster</taxon>
    </lineage>
</organism>
<keyword evidence="1" id="KW-0472">Membrane</keyword>
<keyword evidence="1" id="KW-0812">Transmembrane</keyword>
<reference evidence="2" key="1">
    <citation type="submission" date="2020-06" db="EMBL/GenBank/DDBJ databases">
        <title>Unique genomic features of the anaerobic methanotrophic archaea.</title>
        <authorList>
            <person name="Chadwick G.L."/>
            <person name="Skennerton C.T."/>
            <person name="Laso-Perez R."/>
            <person name="Leu A.O."/>
            <person name="Speth D.R."/>
            <person name="Yu H."/>
            <person name="Morgan-Lang C."/>
            <person name="Hatzenpichler R."/>
            <person name="Goudeau D."/>
            <person name="Malmstrom R."/>
            <person name="Brazelton W.J."/>
            <person name="Woyke T."/>
            <person name="Hallam S.J."/>
            <person name="Tyson G.W."/>
            <person name="Wegener G."/>
            <person name="Boetius A."/>
            <person name="Orphan V."/>
        </authorList>
    </citation>
    <scope>NUCLEOTIDE SEQUENCE</scope>
</reference>
<feature type="transmembrane region" description="Helical" evidence="1">
    <location>
        <begin position="28"/>
        <end position="45"/>
    </location>
</feature>
<accession>A0A7G9YR18</accession>
<name>A0A7G9YR18_9EURY</name>
<sequence>MSFKHNAEKKGRGEVVDTSPKVQFSGDICNALLGFVIMFQCYYYFSSGVSFSKIPESFRNLT</sequence>
<evidence type="ECO:0000313" key="2">
    <source>
        <dbReference type="EMBL" id="QNO50452.1"/>
    </source>
</evidence>